<feature type="compositionally biased region" description="Low complexity" evidence="1">
    <location>
        <begin position="32"/>
        <end position="47"/>
    </location>
</feature>
<dbReference type="PANTHER" id="PTHR34706:SF1">
    <property type="entry name" value="VWFA DOMAIN-CONTAINING PROTEIN"/>
    <property type="match status" value="1"/>
</dbReference>
<dbReference type="InterPro" id="IPR036465">
    <property type="entry name" value="vWFA_dom_sf"/>
</dbReference>
<proteinExistence type="predicted"/>
<feature type="domain" description="VWFA" evidence="2">
    <location>
        <begin position="148"/>
        <end position="371"/>
    </location>
</feature>
<evidence type="ECO:0000313" key="4">
    <source>
        <dbReference type="Proteomes" id="UP000829685"/>
    </source>
</evidence>
<evidence type="ECO:0000313" key="3">
    <source>
        <dbReference type="EMBL" id="KAI1869475.1"/>
    </source>
</evidence>
<name>A0A9P9WLM5_9PEZI</name>
<accession>A0A9P9WLM5</accession>
<feature type="compositionally biased region" description="Polar residues" evidence="1">
    <location>
        <begin position="50"/>
        <end position="68"/>
    </location>
</feature>
<dbReference type="PANTHER" id="PTHR34706">
    <property type="entry name" value="SLR1338 PROTEIN"/>
    <property type="match status" value="1"/>
</dbReference>
<keyword evidence="4" id="KW-1185">Reference proteome</keyword>
<evidence type="ECO:0000259" key="2">
    <source>
        <dbReference type="PROSITE" id="PS50234"/>
    </source>
</evidence>
<sequence length="397" mass="42707">MTTIISSQWPHGPSSNSHPPPSMKRFSLNPFSRRSASSAQGNANNGALSHDSSNALSRALSKSSTRKSQQPEEQRSARSPMLNPSPATRRPRAQSPPPAYSPTADSPSGSSSGASPVYERSQSGAHPAISVQQASTEEDPYAFLSSFDTVFLVDDSGSMAGRSWRETQQALSALLPIIFSHDADGPDIYFMNHKSNDSGDSAEPWKAGTGYRNVTRSQGISPAGEQLTVEEMFRTVHPRMGTPTGTRLNFIIRRYIRHYEQKFRETGDDTCLKPLNIIVITDGVPSDDVESVVIQAAKKLDALDAPPYQIGIQFFQVGNESGAADALRRLDDDLSDQVAGGVRDIVDTVSFDVGADGNTPALTGDGIMKAVLGSVVKRLDRKTSALRETSARGQGRA</sequence>
<feature type="compositionally biased region" description="Polar residues" evidence="1">
    <location>
        <begin position="120"/>
        <end position="134"/>
    </location>
</feature>
<protein>
    <recommendedName>
        <fullName evidence="2">VWFA domain-containing protein</fullName>
    </recommendedName>
</protein>
<dbReference type="EMBL" id="JAFIMR010000015">
    <property type="protein sequence ID" value="KAI1869475.1"/>
    <property type="molecule type" value="Genomic_DNA"/>
</dbReference>
<gene>
    <name evidence="3" type="ORF">JX265_006565</name>
</gene>
<feature type="compositionally biased region" description="Low complexity" evidence="1">
    <location>
        <begin position="101"/>
        <end position="116"/>
    </location>
</feature>
<dbReference type="Gene3D" id="3.40.50.410">
    <property type="entry name" value="von Willebrand factor, type A domain"/>
    <property type="match status" value="1"/>
</dbReference>
<evidence type="ECO:0000256" key="1">
    <source>
        <dbReference type="SAM" id="MobiDB-lite"/>
    </source>
</evidence>
<dbReference type="SUPFAM" id="SSF53300">
    <property type="entry name" value="vWA-like"/>
    <property type="match status" value="1"/>
</dbReference>
<dbReference type="PROSITE" id="PS50234">
    <property type="entry name" value="VWFA"/>
    <property type="match status" value="1"/>
</dbReference>
<comment type="caution">
    <text evidence="3">The sequence shown here is derived from an EMBL/GenBank/DDBJ whole genome shotgun (WGS) entry which is preliminary data.</text>
</comment>
<dbReference type="AlphaFoldDB" id="A0A9P9WLM5"/>
<organism evidence="3 4">
    <name type="scientific">Neoarthrinium moseri</name>
    <dbReference type="NCBI Taxonomy" id="1658444"/>
    <lineage>
        <taxon>Eukaryota</taxon>
        <taxon>Fungi</taxon>
        <taxon>Dikarya</taxon>
        <taxon>Ascomycota</taxon>
        <taxon>Pezizomycotina</taxon>
        <taxon>Sordariomycetes</taxon>
        <taxon>Xylariomycetidae</taxon>
        <taxon>Amphisphaeriales</taxon>
        <taxon>Apiosporaceae</taxon>
        <taxon>Neoarthrinium</taxon>
    </lineage>
</organism>
<dbReference type="InterPro" id="IPR002035">
    <property type="entry name" value="VWF_A"/>
</dbReference>
<feature type="region of interest" description="Disordered" evidence="1">
    <location>
        <begin position="1"/>
        <end position="134"/>
    </location>
</feature>
<dbReference type="Proteomes" id="UP000829685">
    <property type="component" value="Unassembled WGS sequence"/>
</dbReference>
<reference evidence="3" key="1">
    <citation type="submission" date="2021-03" db="EMBL/GenBank/DDBJ databases">
        <title>Revisited historic fungal species revealed as producer of novel bioactive compounds through whole genome sequencing and comparative genomics.</title>
        <authorList>
            <person name="Vignolle G.A."/>
            <person name="Hochenegger N."/>
            <person name="Mach R.L."/>
            <person name="Mach-Aigner A.R."/>
            <person name="Javad Rahimi M."/>
            <person name="Salim K.A."/>
            <person name="Chan C.M."/>
            <person name="Lim L.B.L."/>
            <person name="Cai F."/>
            <person name="Druzhinina I.S."/>
            <person name="U'Ren J.M."/>
            <person name="Derntl C."/>
        </authorList>
    </citation>
    <scope>NUCLEOTIDE SEQUENCE</scope>
    <source>
        <strain evidence="3">TUCIM 5799</strain>
    </source>
</reference>